<dbReference type="PRINTS" id="PR00412">
    <property type="entry name" value="EPOXHYDRLASE"/>
</dbReference>
<dbReference type="PANTHER" id="PTHR43798">
    <property type="entry name" value="MONOACYLGLYCEROL LIPASE"/>
    <property type="match status" value="1"/>
</dbReference>
<reference evidence="2 3" key="1">
    <citation type="submission" date="2023-09" db="EMBL/GenBank/DDBJ databases">
        <authorList>
            <person name="Rey-Velasco X."/>
        </authorList>
    </citation>
    <scope>NUCLEOTIDE SEQUENCE [LARGE SCALE GENOMIC DNA]</scope>
    <source>
        <strain evidence="2 3">W335</strain>
    </source>
</reference>
<dbReference type="InterPro" id="IPR000639">
    <property type="entry name" value="Epox_hydrolase-like"/>
</dbReference>
<proteinExistence type="predicted"/>
<dbReference type="Gene3D" id="3.40.50.1820">
    <property type="entry name" value="alpha/beta hydrolase"/>
    <property type="match status" value="1"/>
</dbReference>
<dbReference type="GO" id="GO:0016787">
    <property type="term" value="F:hydrolase activity"/>
    <property type="evidence" value="ECO:0007669"/>
    <property type="project" value="UniProtKB-KW"/>
</dbReference>
<dbReference type="InterPro" id="IPR050266">
    <property type="entry name" value="AB_hydrolase_sf"/>
</dbReference>
<sequence>MTTGGCQRSFTSVRGLSHCVRHWPREDGPLVFLLHGLLDTGASFAPVAEHLSPNARLLAPDWRGHGDSDRAPNGYWFPDYVADLNALIDSLAGSEPIALVGHSMGGQIASLYAGVRPERVTHLICLDSLNVPATASETMPRRYRDWLAAQSRPPAPRRYPDLDALAGRIHARYPELNEAQVRQLARDWSRPDDDGGIRLASDPLHRVPFPVAFHPEDYMAVWRQVTAPVLCLDGGRSPASRWIDAAEMQRRRDCFQDVTHDLLPDCGHMLHLEQPAEVAARIVQFLGI</sequence>
<gene>
    <name evidence="2" type="ORF">RM532_02985</name>
</gene>
<organism evidence="2 3">
    <name type="scientific">Spectribacter hydrogenoxidans</name>
    <dbReference type="NCBI Taxonomy" id="3075608"/>
    <lineage>
        <taxon>Bacteria</taxon>
        <taxon>Pseudomonadati</taxon>
        <taxon>Pseudomonadota</taxon>
        <taxon>Gammaproteobacteria</taxon>
        <taxon>Salinisphaerales</taxon>
        <taxon>Salinisphaeraceae</taxon>
        <taxon>Spectribacter</taxon>
    </lineage>
</organism>
<accession>A0ABU3BXP6</accession>
<evidence type="ECO:0000313" key="3">
    <source>
        <dbReference type="Proteomes" id="UP001251857"/>
    </source>
</evidence>
<dbReference type="EMBL" id="JAVRIB010000002">
    <property type="protein sequence ID" value="MDT0633919.1"/>
    <property type="molecule type" value="Genomic_DNA"/>
</dbReference>
<dbReference type="RefSeq" id="WP_311651646.1">
    <property type="nucleotide sequence ID" value="NZ_JAVRIB010000002.1"/>
</dbReference>
<dbReference type="PRINTS" id="PR00111">
    <property type="entry name" value="ABHYDROLASE"/>
</dbReference>
<dbReference type="Pfam" id="PF00561">
    <property type="entry name" value="Abhydrolase_1"/>
    <property type="match status" value="1"/>
</dbReference>
<dbReference type="InterPro" id="IPR000073">
    <property type="entry name" value="AB_hydrolase_1"/>
</dbReference>
<name>A0ABU3BXP6_9GAMM</name>
<dbReference type="Proteomes" id="UP001251857">
    <property type="component" value="Unassembled WGS sequence"/>
</dbReference>
<dbReference type="InterPro" id="IPR029058">
    <property type="entry name" value="AB_hydrolase_fold"/>
</dbReference>
<keyword evidence="2" id="KW-0378">Hydrolase</keyword>
<dbReference type="SUPFAM" id="SSF53474">
    <property type="entry name" value="alpha/beta-Hydrolases"/>
    <property type="match status" value="1"/>
</dbReference>
<protein>
    <submittedName>
        <fullName evidence="2">Alpha/beta hydrolase</fullName>
    </submittedName>
</protein>
<evidence type="ECO:0000313" key="2">
    <source>
        <dbReference type="EMBL" id="MDT0633919.1"/>
    </source>
</evidence>
<keyword evidence="3" id="KW-1185">Reference proteome</keyword>
<comment type="caution">
    <text evidence="2">The sequence shown here is derived from an EMBL/GenBank/DDBJ whole genome shotgun (WGS) entry which is preliminary data.</text>
</comment>
<dbReference type="PANTHER" id="PTHR43798:SF33">
    <property type="entry name" value="HYDROLASE, PUTATIVE (AFU_ORTHOLOGUE AFUA_2G14860)-RELATED"/>
    <property type="match status" value="1"/>
</dbReference>
<feature type="domain" description="AB hydrolase-1" evidence="1">
    <location>
        <begin position="29"/>
        <end position="275"/>
    </location>
</feature>
<evidence type="ECO:0000259" key="1">
    <source>
        <dbReference type="Pfam" id="PF00561"/>
    </source>
</evidence>